<dbReference type="InterPro" id="IPR046865">
    <property type="entry name" value="FapA_b_solenoid"/>
</dbReference>
<dbReference type="RefSeq" id="WP_224041908.1">
    <property type="nucleotide sequence ID" value="NZ_CAJZAH010000002.1"/>
</dbReference>
<evidence type="ECO:0000313" key="3">
    <source>
        <dbReference type="Proteomes" id="UP000721236"/>
    </source>
</evidence>
<dbReference type="Pfam" id="PF03961">
    <property type="entry name" value="FapA"/>
    <property type="match status" value="1"/>
</dbReference>
<gene>
    <name evidence="2" type="ORF">LMG21510_02348</name>
</gene>
<proteinExistence type="predicted"/>
<comment type="caution">
    <text evidence="2">The sequence shown here is derived from an EMBL/GenBank/DDBJ whole genome shotgun (WGS) entry which is preliminary data.</text>
</comment>
<feature type="domain" description="Flagellar Assembly Protein A N-terminal region" evidence="1">
    <location>
        <begin position="105"/>
        <end position="273"/>
    </location>
</feature>
<sequence>MNIETDNMAVIGAATAGITSAEPGSDTARGLTVGLDGTGKTIIATFVPDDGRMPPDRAELLDALAAKGWHEASLDDGAIGKWLLACQRGSEPVEAVVGELLDGYFELEIERDELTVRLTLLAAQGGKPVTPIDVRTALASRAIVAEPDEDALNRAFEAGVCDGLPIVTGIAPKPGTPARFVNLLQDRRPAEDSKTARIDFRDLGSLLLVKPGTPLMRRVPAVPGTAGKDVYGRTLPAPEVADPPFSERVSGVAPDPQDPNVLVAAVAGMPSVIANGISVNPVVDVEAVDMHSGNIAFDGTLRVNGDIKTGMTVKVAGDVIVSGTIEAAHVEAGGNVMVSGGIIGKSETGQHDPASAIARIHCKGAVHARFIENAVVEAGTSIAVESGIRQSDVAAGETITAGDPAVGAGNITGGRCRAWHAVRAATLGAHAGTATVIHVGLNPYMGAEKAALESTRERMEQDQAKVQQLIAFFAKHPEKATPELREKARATLFKYTRETLDIDARLVQLTEQLQPYPEAAVVVGKKIHGGVTLWIGQKSMRVMEDMNGGELRLVDDRIGFV</sequence>
<evidence type="ECO:0000259" key="1">
    <source>
        <dbReference type="Pfam" id="PF20250"/>
    </source>
</evidence>
<keyword evidence="3" id="KW-1185">Reference proteome</keyword>
<dbReference type="Proteomes" id="UP000721236">
    <property type="component" value="Unassembled WGS sequence"/>
</dbReference>
<dbReference type="EMBL" id="CAJZAH010000002">
    <property type="protein sequence ID" value="CAG9173752.1"/>
    <property type="molecule type" value="Genomic_DNA"/>
</dbReference>
<organism evidence="2 3">
    <name type="scientific">Cupriavidus respiraculi</name>
    <dbReference type="NCBI Taxonomy" id="195930"/>
    <lineage>
        <taxon>Bacteria</taxon>
        <taxon>Pseudomonadati</taxon>
        <taxon>Pseudomonadota</taxon>
        <taxon>Betaproteobacteria</taxon>
        <taxon>Burkholderiales</taxon>
        <taxon>Burkholderiaceae</taxon>
        <taxon>Cupriavidus</taxon>
    </lineage>
</organism>
<evidence type="ECO:0000313" key="2">
    <source>
        <dbReference type="EMBL" id="CAG9173752.1"/>
    </source>
</evidence>
<protein>
    <recommendedName>
        <fullName evidence="1">Flagellar Assembly Protein A N-terminal region domain-containing protein</fullName>
    </recommendedName>
</protein>
<dbReference type="Pfam" id="PF20250">
    <property type="entry name" value="FapA_N"/>
    <property type="match status" value="1"/>
</dbReference>
<dbReference type="PANTHER" id="PTHR38032:SF1">
    <property type="entry name" value="RNA-BINDING PROTEIN KHPB N-TERMINAL DOMAIN-CONTAINING PROTEIN"/>
    <property type="match status" value="1"/>
</dbReference>
<reference evidence="2 3" key="1">
    <citation type="submission" date="2021-08" db="EMBL/GenBank/DDBJ databases">
        <authorList>
            <person name="Peeters C."/>
        </authorList>
    </citation>
    <scope>NUCLEOTIDE SEQUENCE [LARGE SCALE GENOMIC DNA]</scope>
    <source>
        <strain evidence="2 3">LMG 21510</strain>
    </source>
</reference>
<dbReference type="InterPro" id="IPR036145">
    <property type="entry name" value="MinC_C_sf"/>
</dbReference>
<dbReference type="InterPro" id="IPR005646">
    <property type="entry name" value="FapA"/>
</dbReference>
<dbReference type="SUPFAM" id="SSF63848">
    <property type="entry name" value="Cell-division inhibitor MinC, C-terminal domain"/>
    <property type="match status" value="1"/>
</dbReference>
<dbReference type="InterPro" id="IPR046866">
    <property type="entry name" value="FapA_N"/>
</dbReference>
<name>A0ABM8X1K8_9BURK</name>
<dbReference type="PANTHER" id="PTHR38032">
    <property type="entry name" value="POLYMERASE-RELATED"/>
    <property type="match status" value="1"/>
</dbReference>
<accession>A0ABM8X1K8</accession>